<evidence type="ECO:0000256" key="3">
    <source>
        <dbReference type="ARBA" id="ARBA00022723"/>
    </source>
</evidence>
<dbReference type="GO" id="GO:0006508">
    <property type="term" value="P:proteolysis"/>
    <property type="evidence" value="ECO:0007669"/>
    <property type="project" value="UniProtKB-KW"/>
</dbReference>
<feature type="short sequence motif" description="Cysteine switch" evidence="9">
    <location>
        <begin position="95"/>
        <end position="115"/>
    </location>
</feature>
<evidence type="ECO:0000313" key="12">
    <source>
        <dbReference type="Proteomes" id="UP001172457"/>
    </source>
</evidence>
<dbReference type="Pfam" id="PF01471">
    <property type="entry name" value="PG_binding_1"/>
    <property type="match status" value="1"/>
</dbReference>
<keyword evidence="2" id="KW-0645">Protease</keyword>
<keyword evidence="4" id="KW-0378">Hydrolase</keyword>
<dbReference type="SMART" id="SM00235">
    <property type="entry name" value="ZnMc"/>
    <property type="match status" value="1"/>
</dbReference>
<keyword evidence="6" id="KW-0482">Metalloprotease</keyword>
<evidence type="ECO:0000256" key="2">
    <source>
        <dbReference type="ARBA" id="ARBA00022670"/>
    </source>
</evidence>
<dbReference type="Pfam" id="PF00413">
    <property type="entry name" value="Peptidase_M10"/>
    <property type="match status" value="1"/>
</dbReference>
<feature type="binding site" evidence="8">
    <location>
        <position position="184"/>
    </location>
    <ligand>
        <name>Zn(2+)</name>
        <dbReference type="ChEBI" id="CHEBI:29105"/>
        <label>1</label>
    </ligand>
</feature>
<evidence type="ECO:0000256" key="4">
    <source>
        <dbReference type="ARBA" id="ARBA00022801"/>
    </source>
</evidence>
<evidence type="ECO:0000259" key="10">
    <source>
        <dbReference type="SMART" id="SM00235"/>
    </source>
</evidence>
<evidence type="ECO:0000256" key="8">
    <source>
        <dbReference type="PIRSR" id="PIRSR621190-2"/>
    </source>
</evidence>
<organism evidence="11 12">
    <name type="scientific">Centaurea solstitialis</name>
    <name type="common">yellow star-thistle</name>
    <dbReference type="NCBI Taxonomy" id="347529"/>
    <lineage>
        <taxon>Eukaryota</taxon>
        <taxon>Viridiplantae</taxon>
        <taxon>Streptophyta</taxon>
        <taxon>Embryophyta</taxon>
        <taxon>Tracheophyta</taxon>
        <taxon>Spermatophyta</taxon>
        <taxon>Magnoliopsida</taxon>
        <taxon>eudicotyledons</taxon>
        <taxon>Gunneridae</taxon>
        <taxon>Pentapetalae</taxon>
        <taxon>asterids</taxon>
        <taxon>campanulids</taxon>
        <taxon>Asterales</taxon>
        <taxon>Asteraceae</taxon>
        <taxon>Carduoideae</taxon>
        <taxon>Cardueae</taxon>
        <taxon>Centaureinae</taxon>
        <taxon>Centaurea</taxon>
    </lineage>
</organism>
<evidence type="ECO:0000256" key="5">
    <source>
        <dbReference type="ARBA" id="ARBA00022833"/>
    </source>
</evidence>
<evidence type="ECO:0000256" key="1">
    <source>
        <dbReference type="ARBA" id="ARBA00009614"/>
    </source>
</evidence>
<feature type="binding site" evidence="8">
    <location>
        <position position="196"/>
    </location>
    <ligand>
        <name>Zn(2+)</name>
        <dbReference type="ChEBI" id="CHEBI:29105"/>
        <label>1</label>
    </ligand>
</feature>
<dbReference type="InterPro" id="IPR002477">
    <property type="entry name" value="Peptidoglycan-bd-like"/>
</dbReference>
<feature type="binding site" evidence="8">
    <location>
        <position position="242"/>
    </location>
    <ligand>
        <name>Zn(2+)</name>
        <dbReference type="ChEBI" id="CHEBI:29105"/>
        <label>2</label>
        <note>catalytic</note>
    </ligand>
</feature>
<dbReference type="Proteomes" id="UP001172457">
    <property type="component" value="Chromosome 2"/>
</dbReference>
<dbReference type="GO" id="GO:0030574">
    <property type="term" value="P:collagen catabolic process"/>
    <property type="evidence" value="ECO:0007669"/>
    <property type="project" value="TreeGrafter"/>
</dbReference>
<dbReference type="PRINTS" id="PR00138">
    <property type="entry name" value="MATRIXIN"/>
</dbReference>
<dbReference type="EMBL" id="JARYMX010000002">
    <property type="protein sequence ID" value="KAJ9562510.1"/>
    <property type="molecule type" value="Genomic_DNA"/>
</dbReference>
<dbReference type="InterPro" id="IPR001818">
    <property type="entry name" value="Pept_M10_metallopeptidase"/>
</dbReference>
<keyword evidence="8" id="KW-0106">Calcium</keyword>
<feature type="binding site" evidence="8">
    <location>
        <position position="250"/>
    </location>
    <ligand>
        <name>Zn(2+)</name>
        <dbReference type="ChEBI" id="CHEBI:29105"/>
        <label>2</label>
        <note>catalytic</note>
    </ligand>
</feature>
<feature type="binding site" evidence="8">
    <location>
        <position position="236"/>
    </location>
    <ligand>
        <name>Zn(2+)</name>
        <dbReference type="ChEBI" id="CHEBI:29105"/>
        <label>2</label>
        <note>catalytic</note>
    </ligand>
</feature>
<reference evidence="11" key="1">
    <citation type="submission" date="2023-03" db="EMBL/GenBank/DDBJ databases">
        <title>Chromosome-scale reference genome and RAD-based genetic map of yellow starthistle (Centaurea solstitialis) reveal putative structural variation and QTLs associated with invader traits.</title>
        <authorList>
            <person name="Reatini B."/>
            <person name="Cang F.A."/>
            <person name="Jiang Q."/>
            <person name="Mckibben M.T.W."/>
            <person name="Barker M.S."/>
            <person name="Rieseberg L.H."/>
            <person name="Dlugosch K.M."/>
        </authorList>
    </citation>
    <scope>NUCLEOTIDE SEQUENCE</scope>
    <source>
        <strain evidence="11">CAN-66</strain>
        <tissue evidence="11">Leaf</tissue>
    </source>
</reference>
<feature type="binding site" evidence="8">
    <location>
        <position position="174"/>
    </location>
    <ligand>
        <name>Ca(2+)</name>
        <dbReference type="ChEBI" id="CHEBI:29108"/>
        <label>2</label>
    </ligand>
</feature>
<gene>
    <name evidence="11" type="ORF">OSB04_007670</name>
</gene>
<dbReference type="GO" id="GO:0030198">
    <property type="term" value="P:extracellular matrix organization"/>
    <property type="evidence" value="ECO:0007669"/>
    <property type="project" value="TreeGrafter"/>
</dbReference>
<feature type="binding site" description="in inhibited form" evidence="8">
    <location>
        <position position="97"/>
    </location>
    <ligand>
        <name>Zn(2+)</name>
        <dbReference type="ChEBI" id="CHEBI:29105"/>
        <label>2</label>
        <note>catalytic</note>
    </ligand>
</feature>
<keyword evidence="5 8" id="KW-0862">Zinc</keyword>
<evidence type="ECO:0000256" key="7">
    <source>
        <dbReference type="PIRSR" id="PIRSR621190-1"/>
    </source>
</evidence>
<dbReference type="InterPro" id="IPR021190">
    <property type="entry name" value="Pept_M10A"/>
</dbReference>
<comment type="cofactor">
    <cofactor evidence="8">
        <name>Ca(2+)</name>
        <dbReference type="ChEBI" id="CHEBI:29108"/>
    </cofactor>
    <text evidence="8">Can bind about 5 Ca(2+) ions per subunit.</text>
</comment>
<dbReference type="GO" id="GO:0031012">
    <property type="term" value="C:extracellular matrix"/>
    <property type="evidence" value="ECO:0007669"/>
    <property type="project" value="InterPro"/>
</dbReference>
<feature type="binding site" evidence="8">
    <location>
        <position position="186"/>
    </location>
    <ligand>
        <name>Zn(2+)</name>
        <dbReference type="ChEBI" id="CHEBI:29105"/>
        <label>1</label>
    </ligand>
</feature>
<dbReference type="InterPro" id="IPR006026">
    <property type="entry name" value="Peptidase_Metallo"/>
</dbReference>
<dbReference type="InterPro" id="IPR024079">
    <property type="entry name" value="MetalloPept_cat_dom_sf"/>
</dbReference>
<feature type="binding site" evidence="8">
    <location>
        <position position="192"/>
    </location>
    <ligand>
        <name>Ca(2+)</name>
        <dbReference type="ChEBI" id="CHEBI:29108"/>
        <label>3</label>
    </ligand>
</feature>
<name>A0AA38TWY8_9ASTR</name>
<protein>
    <recommendedName>
        <fullName evidence="10">Peptidase metallopeptidase domain-containing protein</fullName>
    </recommendedName>
</protein>
<keyword evidence="3 8" id="KW-0479">Metal-binding</keyword>
<feature type="domain" description="Peptidase metallopeptidase" evidence="10">
    <location>
        <begin position="123"/>
        <end position="276"/>
    </location>
</feature>
<comment type="similarity">
    <text evidence="1">Belongs to the peptidase M10A family. Matrix metalloproteinases (MMPs) subfamily.</text>
</comment>
<sequence length="277" mass="30692">MGNIGDSTNLLSIESIKQLKGCCDKGSKAQGLHHLKLYLARFGYLNYQHNPNHASTEEENFDDELESALKSYQKYYRLDETGTLDEATVTLMVTPRCGLSDIETNRHGSKSLHSVAHYGVFAGRPRWGKSNFTYAFASNYPKNHMPPIVRALNQWSSASGYFTFSQINNITSADLKVSFEKIDHGDGHSLAGAYAHAFPPRDGRIHFNENITFSDGPGAVYKVVDLATVALHESGHSLGLAHSNDKNAIMYAYIYPGVVKGLNEDDIRGIKGLYKLE</sequence>
<comment type="caution">
    <text evidence="11">The sequence shown here is derived from an EMBL/GenBank/DDBJ whole genome shotgun (WGS) entry which is preliminary data.</text>
</comment>
<evidence type="ECO:0000313" key="11">
    <source>
        <dbReference type="EMBL" id="KAJ9562510.1"/>
    </source>
</evidence>
<evidence type="ECO:0000256" key="9">
    <source>
        <dbReference type="PIRSR" id="PIRSR621190-5"/>
    </source>
</evidence>
<dbReference type="SUPFAM" id="SSF55486">
    <property type="entry name" value="Metalloproteases ('zincins'), catalytic domain"/>
    <property type="match status" value="1"/>
</dbReference>
<dbReference type="InterPro" id="IPR036365">
    <property type="entry name" value="PGBD-like_sf"/>
</dbReference>
<dbReference type="GO" id="GO:0008270">
    <property type="term" value="F:zinc ion binding"/>
    <property type="evidence" value="ECO:0007669"/>
    <property type="project" value="InterPro"/>
</dbReference>
<comment type="cofactor">
    <cofactor evidence="8">
        <name>Zn(2+)</name>
        <dbReference type="ChEBI" id="CHEBI:29105"/>
    </cofactor>
    <text evidence="8">Binds 2 Zn(2+) ions per subunit.</text>
</comment>
<evidence type="ECO:0000256" key="6">
    <source>
        <dbReference type="ARBA" id="ARBA00023049"/>
    </source>
</evidence>
<dbReference type="Gene3D" id="3.40.390.10">
    <property type="entry name" value="Collagenase (Catalytic Domain)"/>
    <property type="match status" value="1"/>
</dbReference>
<feature type="active site" evidence="7">
    <location>
        <position position="233"/>
    </location>
</feature>
<feature type="binding site" evidence="8">
    <location>
        <position position="232"/>
    </location>
    <ligand>
        <name>Zn(2+)</name>
        <dbReference type="ChEBI" id="CHEBI:29105"/>
        <label>2</label>
        <note>catalytic</note>
    </ligand>
</feature>
<dbReference type="PANTHER" id="PTHR10201:SF292">
    <property type="entry name" value="MATRILYSIN"/>
    <property type="match status" value="1"/>
</dbReference>
<feature type="binding site" evidence="8">
    <location>
        <position position="206"/>
    </location>
    <ligand>
        <name>Zn(2+)</name>
        <dbReference type="ChEBI" id="CHEBI:29105"/>
        <label>1</label>
    </ligand>
</feature>
<dbReference type="GO" id="GO:0004222">
    <property type="term" value="F:metalloendopeptidase activity"/>
    <property type="evidence" value="ECO:0007669"/>
    <property type="project" value="InterPro"/>
</dbReference>
<keyword evidence="12" id="KW-1185">Reference proteome</keyword>
<dbReference type="PANTHER" id="PTHR10201">
    <property type="entry name" value="MATRIX METALLOPROTEINASE"/>
    <property type="match status" value="1"/>
</dbReference>
<accession>A0AA38TWY8</accession>
<dbReference type="SUPFAM" id="SSF47090">
    <property type="entry name" value="PGBD-like"/>
    <property type="match status" value="1"/>
</dbReference>
<dbReference type="AlphaFoldDB" id="A0AA38TWY8"/>
<proteinExistence type="inferred from homology"/>